<comment type="caution">
    <text evidence="2">The sequence shown here is derived from an EMBL/GenBank/DDBJ whole genome shotgun (WGS) entry which is preliminary data.</text>
</comment>
<dbReference type="SUPFAM" id="SSF117074">
    <property type="entry name" value="Hypothetical protein PA1324"/>
    <property type="match status" value="1"/>
</dbReference>
<protein>
    <recommendedName>
        <fullName evidence="4">Big-1 domain-containing protein</fullName>
    </recommendedName>
</protein>
<feature type="signal peptide" evidence="1">
    <location>
        <begin position="1"/>
        <end position="22"/>
    </location>
</feature>
<evidence type="ECO:0000256" key="1">
    <source>
        <dbReference type="SAM" id="SignalP"/>
    </source>
</evidence>
<gene>
    <name evidence="2" type="ORF">WNY63_07335</name>
</gene>
<feature type="chain" id="PRO_5047417794" description="Big-1 domain-containing protein" evidence="1">
    <location>
        <begin position="23"/>
        <end position="688"/>
    </location>
</feature>
<sequence length="688" mass="72644">MEIHKFKLTQLAIALGLTATLAACSSDNDKTPPPVEPTPTQKVVELPAGTTSEKQAGFFTVVVKDSEGNSLGSADVPITVKITKNSANVVSTKGEALTADDLTITNGAGLFAASLSELTAETSITVNFTAPGYFNNSKVITLSVDDSEVAETVTLVSRSIDADNVAIVSEEKSVNDLAENGATVTFKEDGSLETSDGSALKLAKTVTKTNGSATSDKGGVQISIPSGSKMLAKNEAGELVPLTSAPSLAVAYFNNEASSSAAANDNNESRPESALDYFPGGLDLAVSVPTADNVTTEVTTTGSFTTAGFVAIELTDDAGNKVKEFGSTGDGDNATKNSIEVKMQVEVKTSNACPMTYADLDNLDQATVAAFAVDASKSTDSAYFRKGACVSSDGSAIATRPIKAGDIIPVWSYDADEAQWAFESYGVAQVNADNADVFDVAVQVTHLSYWNLDFFNWREPNFGQCGDDRKVQFDIKYADGSTDNVTAFDLLVESQSGGYRKLKRGYEFRYYNKSTIANPPSFSVFMSLLNNGTNIIDGIEGDANNPVDASASRLKLNDICELDGKKLVLTLDTAPARVDQKIKTQYACSNNAEGDVEAPPAATSTYAYLIDSSNNYVTYSYTANDGTATFSNVVEGDYKVRVWDQVSRTYVTSPDFAASATNEVVIDLPIECTITEKPVTGTGTTGGS</sequence>
<dbReference type="EMBL" id="JBBMQU010000009">
    <property type="protein sequence ID" value="MEM5550538.1"/>
    <property type="molecule type" value="Genomic_DNA"/>
</dbReference>
<proteinExistence type="predicted"/>
<name>A0ABU9U0G3_9GAMM</name>
<evidence type="ECO:0008006" key="4">
    <source>
        <dbReference type="Google" id="ProtNLM"/>
    </source>
</evidence>
<evidence type="ECO:0000313" key="2">
    <source>
        <dbReference type="EMBL" id="MEM5550538.1"/>
    </source>
</evidence>
<accession>A0ABU9U0G3</accession>
<keyword evidence="1" id="KW-0732">Signal</keyword>
<keyword evidence="3" id="KW-1185">Reference proteome</keyword>
<reference evidence="2 3" key="1">
    <citation type="submission" date="2024-03" db="EMBL/GenBank/DDBJ databases">
        <title>Community enrichment and isolation of bacterial strains for fucoidan degradation.</title>
        <authorList>
            <person name="Sichert A."/>
        </authorList>
    </citation>
    <scope>NUCLEOTIDE SEQUENCE [LARGE SCALE GENOMIC DNA]</scope>
    <source>
        <strain evidence="2 3">AS81</strain>
    </source>
</reference>
<evidence type="ECO:0000313" key="3">
    <source>
        <dbReference type="Proteomes" id="UP001388366"/>
    </source>
</evidence>
<dbReference type="PROSITE" id="PS51257">
    <property type="entry name" value="PROKAR_LIPOPROTEIN"/>
    <property type="match status" value="1"/>
</dbReference>
<dbReference type="RefSeq" id="WP_064435473.1">
    <property type="nucleotide sequence ID" value="NZ_BDDS01000002.1"/>
</dbReference>
<dbReference type="Proteomes" id="UP001388366">
    <property type="component" value="Unassembled WGS sequence"/>
</dbReference>
<organism evidence="2 3">
    <name type="scientific">Pseudoalteromonas neustonica</name>
    <dbReference type="NCBI Taxonomy" id="1840331"/>
    <lineage>
        <taxon>Bacteria</taxon>
        <taxon>Pseudomonadati</taxon>
        <taxon>Pseudomonadota</taxon>
        <taxon>Gammaproteobacteria</taxon>
        <taxon>Alteromonadales</taxon>
        <taxon>Pseudoalteromonadaceae</taxon>
        <taxon>Pseudoalteromonas</taxon>
    </lineage>
</organism>